<protein>
    <recommendedName>
        <fullName evidence="5">Transport permease protein</fullName>
    </recommendedName>
</protein>
<keyword evidence="3 5" id="KW-1133">Transmembrane helix</keyword>
<dbReference type="PROSITE" id="PS51012">
    <property type="entry name" value="ABC_TM2"/>
    <property type="match status" value="1"/>
</dbReference>
<keyword evidence="2 5" id="KW-0812">Transmembrane</keyword>
<comment type="caution">
    <text evidence="5">Lacks conserved residue(s) required for the propagation of feature annotation.</text>
</comment>
<dbReference type="PANTHER" id="PTHR43229">
    <property type="entry name" value="NODULATION PROTEIN J"/>
    <property type="match status" value="1"/>
</dbReference>
<organism evidence="7 8">
    <name type="scientific">Proteiniphilum saccharofermentans</name>
    <dbReference type="NCBI Taxonomy" id="1642647"/>
    <lineage>
        <taxon>Bacteria</taxon>
        <taxon>Pseudomonadati</taxon>
        <taxon>Bacteroidota</taxon>
        <taxon>Bacteroidia</taxon>
        <taxon>Bacteroidales</taxon>
        <taxon>Dysgonomonadaceae</taxon>
        <taxon>Proteiniphilum</taxon>
    </lineage>
</organism>
<evidence type="ECO:0000313" key="8">
    <source>
        <dbReference type="Proteomes" id="UP000187464"/>
    </source>
</evidence>
<keyword evidence="5" id="KW-0813">Transport</keyword>
<feature type="domain" description="ABC transmembrane type-2" evidence="6">
    <location>
        <begin position="81"/>
        <end position="151"/>
    </location>
</feature>
<dbReference type="InterPro" id="IPR013525">
    <property type="entry name" value="ABC2_TM"/>
</dbReference>
<keyword evidence="5" id="KW-1003">Cell membrane</keyword>
<feature type="transmembrane region" description="Helical" evidence="5">
    <location>
        <begin position="77"/>
        <end position="106"/>
    </location>
</feature>
<dbReference type="PANTHER" id="PTHR43229:SF2">
    <property type="entry name" value="NODULATION PROTEIN J"/>
    <property type="match status" value="1"/>
</dbReference>
<dbReference type="GO" id="GO:0140359">
    <property type="term" value="F:ABC-type transporter activity"/>
    <property type="evidence" value="ECO:0007669"/>
    <property type="project" value="InterPro"/>
</dbReference>
<evidence type="ECO:0000259" key="6">
    <source>
        <dbReference type="PROSITE" id="PS51012"/>
    </source>
</evidence>
<evidence type="ECO:0000256" key="4">
    <source>
        <dbReference type="ARBA" id="ARBA00023136"/>
    </source>
</evidence>
<keyword evidence="4 5" id="KW-0472">Membrane</keyword>
<gene>
    <name evidence="7" type="ORF">PSM36_1750</name>
</gene>
<dbReference type="EMBL" id="LT605205">
    <property type="protein sequence ID" value="SCD20568.1"/>
    <property type="molecule type" value="Genomic_DNA"/>
</dbReference>
<dbReference type="InterPro" id="IPR047817">
    <property type="entry name" value="ABC2_TM_bact-type"/>
</dbReference>
<dbReference type="AlphaFoldDB" id="A0A1R3T5L3"/>
<reference evidence="7 8" key="1">
    <citation type="submission" date="2016-08" db="EMBL/GenBank/DDBJ databases">
        <authorList>
            <person name="Seilhamer J.J."/>
        </authorList>
    </citation>
    <scope>NUCLEOTIDE SEQUENCE [LARGE SCALE GENOMIC DNA]</scope>
    <source>
        <strain evidence="7">M3/6</strain>
    </source>
</reference>
<dbReference type="Proteomes" id="UP000187464">
    <property type="component" value="Chromosome I"/>
</dbReference>
<evidence type="ECO:0000256" key="5">
    <source>
        <dbReference type="RuleBase" id="RU361157"/>
    </source>
</evidence>
<dbReference type="GO" id="GO:0005886">
    <property type="term" value="C:plasma membrane"/>
    <property type="evidence" value="ECO:0007669"/>
    <property type="project" value="UniProtKB-SubCell"/>
</dbReference>
<sequence>MPSTASRQAFPINALYTFSLPGCPRLMILCRGESPVMIRALAVRQLLRSAVRRDRIHHLQLLRNDAAGQLPGDVLHILVFILLSGLFTPVSSMPAWAQAIAAVNPFTYLTASPRMLYLNGSTLADISGQLLKITLFAIILNGWAIASYRKRG</sequence>
<dbReference type="KEGG" id="psac:PSM36_1750"/>
<dbReference type="Pfam" id="PF01061">
    <property type="entry name" value="ABC2_membrane"/>
    <property type="match status" value="1"/>
</dbReference>
<proteinExistence type="inferred from homology"/>
<name>A0A1R3T5L3_9BACT</name>
<dbReference type="STRING" id="1642647.PSM36_1750"/>
<accession>A0A1R3T5L3</accession>
<evidence type="ECO:0000256" key="1">
    <source>
        <dbReference type="ARBA" id="ARBA00004141"/>
    </source>
</evidence>
<keyword evidence="8" id="KW-1185">Reference proteome</keyword>
<evidence type="ECO:0000256" key="3">
    <source>
        <dbReference type="ARBA" id="ARBA00022989"/>
    </source>
</evidence>
<evidence type="ECO:0000256" key="2">
    <source>
        <dbReference type="ARBA" id="ARBA00022692"/>
    </source>
</evidence>
<dbReference type="InterPro" id="IPR051784">
    <property type="entry name" value="Nod_factor_ABC_transporter"/>
</dbReference>
<comment type="similarity">
    <text evidence="5">Belongs to the ABC-2 integral membrane protein family.</text>
</comment>
<feature type="transmembrane region" description="Helical" evidence="5">
    <location>
        <begin position="126"/>
        <end position="146"/>
    </location>
</feature>
<comment type="subcellular location">
    <subcellularLocation>
        <location evidence="5">Cell membrane</location>
        <topology evidence="5">Multi-pass membrane protein</topology>
    </subcellularLocation>
    <subcellularLocation>
        <location evidence="1">Membrane</location>
        <topology evidence="1">Multi-pass membrane protein</topology>
    </subcellularLocation>
</comment>
<evidence type="ECO:0000313" key="7">
    <source>
        <dbReference type="EMBL" id="SCD20568.1"/>
    </source>
</evidence>